<evidence type="ECO:0000313" key="9">
    <source>
        <dbReference type="Proteomes" id="UP000325255"/>
    </source>
</evidence>
<dbReference type="PANTHER" id="PTHR36506">
    <property type="entry name" value="PREFLAGELLIN PEPTIDASE"/>
    <property type="match status" value="1"/>
</dbReference>
<keyword evidence="5 6" id="KW-0472">Membrane</keyword>
<reference evidence="8 9" key="1">
    <citation type="submission" date="2019-09" db="EMBL/GenBank/DDBJ databases">
        <title>Genome sequence of Rhodovastum atsumiense, a diverse member of the Acetobacteraceae family of non-sulfur purple photosynthetic bacteria.</title>
        <authorList>
            <person name="Meyer T."/>
            <person name="Kyndt J."/>
        </authorList>
    </citation>
    <scope>NUCLEOTIDE SEQUENCE [LARGE SCALE GENOMIC DNA]</scope>
    <source>
        <strain evidence="8 9">DSM 21279</strain>
    </source>
</reference>
<evidence type="ECO:0000313" key="8">
    <source>
        <dbReference type="EMBL" id="KAA5613898.1"/>
    </source>
</evidence>
<dbReference type="EMBL" id="VWPK01000004">
    <property type="protein sequence ID" value="KAA5613898.1"/>
    <property type="molecule type" value="Genomic_DNA"/>
</dbReference>
<keyword evidence="3 6" id="KW-0812">Transmembrane</keyword>
<dbReference type="Proteomes" id="UP000325255">
    <property type="component" value="Unassembled WGS sequence"/>
</dbReference>
<comment type="subcellular location">
    <subcellularLocation>
        <location evidence="1">Cell membrane</location>
        <topology evidence="1">Multi-pass membrane protein</topology>
    </subcellularLocation>
</comment>
<keyword evidence="9" id="KW-1185">Reference proteome</keyword>
<name>A0A5M6J2S5_9PROT</name>
<feature type="transmembrane region" description="Helical" evidence="6">
    <location>
        <begin position="37"/>
        <end position="53"/>
    </location>
</feature>
<dbReference type="GO" id="GO:0005886">
    <property type="term" value="C:plasma membrane"/>
    <property type="evidence" value="ECO:0007669"/>
    <property type="project" value="UniProtKB-SubCell"/>
</dbReference>
<accession>A0A5M6J2S5</accession>
<evidence type="ECO:0000256" key="1">
    <source>
        <dbReference type="ARBA" id="ARBA00004651"/>
    </source>
</evidence>
<evidence type="ECO:0000256" key="5">
    <source>
        <dbReference type="ARBA" id="ARBA00023136"/>
    </source>
</evidence>
<dbReference type="OrthoDB" id="5329005at2"/>
<dbReference type="Gene3D" id="1.20.120.1220">
    <property type="match status" value="1"/>
</dbReference>
<dbReference type="PANTHER" id="PTHR36506:SF1">
    <property type="entry name" value="PREFLAGELLIN PEPTIDASE"/>
    <property type="match status" value="1"/>
</dbReference>
<proteinExistence type="predicted"/>
<evidence type="ECO:0000259" key="7">
    <source>
        <dbReference type="Pfam" id="PF01478"/>
    </source>
</evidence>
<feature type="transmembrane region" description="Helical" evidence="6">
    <location>
        <begin position="60"/>
        <end position="83"/>
    </location>
</feature>
<keyword evidence="2" id="KW-1003">Cell membrane</keyword>
<protein>
    <submittedName>
        <fullName evidence="8">Prepilin peptidase</fullName>
    </submittedName>
</protein>
<feature type="transmembrane region" description="Helical" evidence="6">
    <location>
        <begin position="12"/>
        <end position="31"/>
    </location>
</feature>
<evidence type="ECO:0000256" key="6">
    <source>
        <dbReference type="SAM" id="Phobius"/>
    </source>
</evidence>
<gene>
    <name evidence="8" type="ORF">F1189_03745</name>
</gene>
<dbReference type="InterPro" id="IPR000045">
    <property type="entry name" value="Prepilin_IV_endopep_pep"/>
</dbReference>
<keyword evidence="4 6" id="KW-1133">Transmembrane helix</keyword>
<dbReference type="Pfam" id="PF01478">
    <property type="entry name" value="Peptidase_A24"/>
    <property type="match status" value="1"/>
</dbReference>
<evidence type="ECO:0000256" key="2">
    <source>
        <dbReference type="ARBA" id="ARBA00022475"/>
    </source>
</evidence>
<dbReference type="AlphaFoldDB" id="A0A5M6J2S5"/>
<comment type="caution">
    <text evidence="8">The sequence shown here is derived from an EMBL/GenBank/DDBJ whole genome shotgun (WGS) entry which is preliminary data.</text>
</comment>
<dbReference type="GO" id="GO:0004190">
    <property type="term" value="F:aspartic-type endopeptidase activity"/>
    <property type="evidence" value="ECO:0007669"/>
    <property type="project" value="InterPro"/>
</dbReference>
<feature type="domain" description="Prepilin type IV endopeptidase peptidase" evidence="7">
    <location>
        <begin position="22"/>
        <end position="119"/>
    </location>
</feature>
<evidence type="ECO:0000256" key="3">
    <source>
        <dbReference type="ARBA" id="ARBA00022692"/>
    </source>
</evidence>
<organism evidence="8 9">
    <name type="scientific">Rhodovastum atsumiense</name>
    <dbReference type="NCBI Taxonomy" id="504468"/>
    <lineage>
        <taxon>Bacteria</taxon>
        <taxon>Pseudomonadati</taxon>
        <taxon>Pseudomonadota</taxon>
        <taxon>Alphaproteobacteria</taxon>
        <taxon>Acetobacterales</taxon>
        <taxon>Acetobacteraceae</taxon>
        <taxon>Rhodovastum</taxon>
    </lineage>
</organism>
<feature type="transmembrane region" description="Helical" evidence="6">
    <location>
        <begin position="103"/>
        <end position="128"/>
    </location>
</feature>
<sequence>MAWTGSLNVQETFFLGVTCTSVGLLLAAALHDTATRTIPNWIPAALAIAGLLLRAQDGNLAMNLGIAVLLLALFGCLWLRGYVGGGDMKLIPAAALALPPHDIPTFLLSMALAGGVVALVYLALSAVVRRPPPGRRHGLPSRLLKAEAWRIYQRGAIPYGVAIAAGSLPLLVHTLSG</sequence>
<evidence type="ECO:0000256" key="4">
    <source>
        <dbReference type="ARBA" id="ARBA00022989"/>
    </source>
</evidence>
<dbReference type="InterPro" id="IPR052218">
    <property type="entry name" value="Preflagellin_Peptidase"/>
</dbReference>